<proteinExistence type="predicted"/>
<dbReference type="Gene3D" id="3.40.50.720">
    <property type="entry name" value="NAD(P)-binding Rossmann-like Domain"/>
    <property type="match status" value="1"/>
</dbReference>
<keyword evidence="2" id="KW-1185">Reference proteome</keyword>
<dbReference type="SUPFAM" id="SSF51735">
    <property type="entry name" value="NAD(P)-binding Rossmann-fold domains"/>
    <property type="match status" value="1"/>
</dbReference>
<reference evidence="1 2" key="1">
    <citation type="submission" date="2024-09" db="EMBL/GenBank/DDBJ databases">
        <title>Chromosome-scale assembly of Riccia sorocarpa.</title>
        <authorList>
            <person name="Paukszto L."/>
        </authorList>
    </citation>
    <scope>NUCLEOTIDE SEQUENCE [LARGE SCALE GENOMIC DNA]</scope>
    <source>
        <strain evidence="1">LP-2024</strain>
        <tissue evidence="1">Aerial parts of the thallus</tissue>
    </source>
</reference>
<gene>
    <name evidence="1" type="ORF">R1sor_000023</name>
</gene>
<dbReference type="AlphaFoldDB" id="A0ABD3GW21"/>
<evidence type="ECO:0000313" key="2">
    <source>
        <dbReference type="Proteomes" id="UP001633002"/>
    </source>
</evidence>
<protein>
    <recommendedName>
        <fullName evidence="3">Inositol-3-phosphate synthase</fullName>
    </recommendedName>
</protein>
<evidence type="ECO:0000313" key="1">
    <source>
        <dbReference type="EMBL" id="KAL3682001.1"/>
    </source>
</evidence>
<dbReference type="Proteomes" id="UP001633002">
    <property type="component" value="Unassembled WGS sequence"/>
</dbReference>
<dbReference type="InterPro" id="IPR002587">
    <property type="entry name" value="Myo-inos-1-P_Synthase"/>
</dbReference>
<dbReference type="PANTHER" id="PTHR11510">
    <property type="entry name" value="MYO-INOSITOL-1 PHOSPHATE SYNTHASE"/>
    <property type="match status" value="1"/>
</dbReference>
<organism evidence="1 2">
    <name type="scientific">Riccia sorocarpa</name>
    <dbReference type="NCBI Taxonomy" id="122646"/>
    <lineage>
        <taxon>Eukaryota</taxon>
        <taxon>Viridiplantae</taxon>
        <taxon>Streptophyta</taxon>
        <taxon>Embryophyta</taxon>
        <taxon>Marchantiophyta</taxon>
        <taxon>Marchantiopsida</taxon>
        <taxon>Marchantiidae</taxon>
        <taxon>Marchantiales</taxon>
        <taxon>Ricciaceae</taxon>
        <taxon>Riccia</taxon>
    </lineage>
</organism>
<evidence type="ECO:0008006" key="3">
    <source>
        <dbReference type="Google" id="ProtNLM"/>
    </source>
</evidence>
<comment type="caution">
    <text evidence="1">The sequence shown here is derived from an EMBL/GenBank/DDBJ whole genome shotgun (WGS) entry which is preliminary data.</text>
</comment>
<dbReference type="InterPro" id="IPR036291">
    <property type="entry name" value="NAD(P)-bd_dom_sf"/>
</dbReference>
<sequence length="158" mass="17800">MAKCRISFYGGRFSTCHLSNRGISWVTKDGVHRTNYFGSLTHASTCHTEAYSGEEIYVPFKSLLPLVDPNDVILGGWDIFTMNLADAMACARVFDINLQKQLRPYMQDMVPLPGVYDPDFIAANQGARADNCIQGTNMEELEQLRKDIRYMHCHSEAG</sequence>
<dbReference type="EMBL" id="JBJQOH010000006">
    <property type="protein sequence ID" value="KAL3682001.1"/>
    <property type="molecule type" value="Genomic_DNA"/>
</dbReference>
<name>A0ABD3GW21_9MARC</name>
<dbReference type="Pfam" id="PF07994">
    <property type="entry name" value="NAD_binding_5"/>
    <property type="match status" value="1"/>
</dbReference>
<accession>A0ABD3GW21</accession>